<dbReference type="AlphaFoldDB" id="A0A2K4ZR41"/>
<organism evidence="1 2">
    <name type="scientific">Acetatifactor muris</name>
    <dbReference type="NCBI Taxonomy" id="879566"/>
    <lineage>
        <taxon>Bacteria</taxon>
        <taxon>Bacillati</taxon>
        <taxon>Bacillota</taxon>
        <taxon>Clostridia</taxon>
        <taxon>Lachnospirales</taxon>
        <taxon>Lachnospiraceae</taxon>
        <taxon>Acetatifactor</taxon>
    </lineage>
</organism>
<dbReference type="PANTHER" id="PTHR36455">
    <property type="match status" value="1"/>
</dbReference>
<dbReference type="OrthoDB" id="4956084at2"/>
<dbReference type="NCBIfam" id="NF033819">
    <property type="entry name" value="IS66_TnpB"/>
    <property type="match status" value="1"/>
</dbReference>
<dbReference type="Pfam" id="PF05717">
    <property type="entry name" value="TnpB_IS66"/>
    <property type="match status" value="1"/>
</dbReference>
<evidence type="ECO:0000313" key="1">
    <source>
        <dbReference type="EMBL" id="SOY32928.1"/>
    </source>
</evidence>
<proteinExistence type="predicted"/>
<name>A0A2K4ZR41_9FIRM</name>
<dbReference type="InterPro" id="IPR008878">
    <property type="entry name" value="Transposase_IS66_Orf2"/>
</dbReference>
<dbReference type="PANTHER" id="PTHR36455:SF1">
    <property type="entry name" value="BLR8292 PROTEIN"/>
    <property type="match status" value="1"/>
</dbReference>
<dbReference type="RefSeq" id="WP_103242789.1">
    <property type="nucleotide sequence ID" value="NZ_JANJZD010000087.1"/>
</dbReference>
<dbReference type="Proteomes" id="UP000236311">
    <property type="component" value="Unassembled WGS sequence"/>
</dbReference>
<evidence type="ECO:0000313" key="2">
    <source>
        <dbReference type="Proteomes" id="UP000236311"/>
    </source>
</evidence>
<accession>A0A2K4ZR41</accession>
<dbReference type="EMBL" id="OFSM01000101">
    <property type="protein sequence ID" value="SOY32928.1"/>
    <property type="molecule type" value="Genomic_DNA"/>
</dbReference>
<sequence>MLNDATCFKAVYIVCGYTDLRAGIDRLAALVETQTGNRPYVPDALYLFCGKRTDRIKGLVWEGDGWLLLYKRLSESRFQWPRTPEEVRELTPQQFRWLMEGLTITPKKSVRPVEPPEYIG</sequence>
<reference evidence="1 2" key="1">
    <citation type="submission" date="2018-01" db="EMBL/GenBank/DDBJ databases">
        <authorList>
            <person name="Gaut B.S."/>
            <person name="Morton B.R."/>
            <person name="Clegg M.T."/>
            <person name="Duvall M.R."/>
        </authorList>
    </citation>
    <scope>NUCLEOTIDE SEQUENCE [LARGE SCALE GENOMIC DNA]</scope>
    <source>
        <strain evidence="1">GP69</strain>
    </source>
</reference>
<keyword evidence="2" id="KW-1185">Reference proteome</keyword>
<protein>
    <submittedName>
        <fullName evidence="1">IS66 Orf2 like protein</fullName>
    </submittedName>
</protein>
<gene>
    <name evidence="1" type="ORF">AMURIS_05696</name>
</gene>